<dbReference type="EMBL" id="BNCO01000003">
    <property type="protein sequence ID" value="GIL45546.1"/>
    <property type="molecule type" value="Genomic_DNA"/>
</dbReference>
<dbReference type="Proteomes" id="UP000747399">
    <property type="component" value="Unassembled WGS sequence"/>
</dbReference>
<accession>A0A8J4AUQ7</accession>
<reference evidence="2" key="1">
    <citation type="journal article" date="2021" name="Proc. Natl. Acad. Sci. U.S.A.">
        <title>Three genomes in the algal genus Volvox reveal the fate of a haploid sex-determining region after a transition to homothallism.</title>
        <authorList>
            <person name="Yamamoto K."/>
            <person name="Hamaji T."/>
            <person name="Kawai-Toyooka H."/>
            <person name="Matsuzaki R."/>
            <person name="Takahashi F."/>
            <person name="Nishimura Y."/>
            <person name="Kawachi M."/>
            <person name="Noguchi H."/>
            <person name="Minakuchi Y."/>
            <person name="Umen J.G."/>
            <person name="Toyoda A."/>
            <person name="Nozaki H."/>
        </authorList>
    </citation>
    <scope>NUCLEOTIDE SEQUENCE</scope>
    <source>
        <strain evidence="2">NIES-3780</strain>
    </source>
</reference>
<dbReference type="AlphaFoldDB" id="A0A8J4AUQ7"/>
<proteinExistence type="predicted"/>
<feature type="region of interest" description="Disordered" evidence="1">
    <location>
        <begin position="61"/>
        <end position="83"/>
    </location>
</feature>
<feature type="non-terminal residue" evidence="2">
    <location>
        <position position="160"/>
    </location>
</feature>
<organism evidence="2 3">
    <name type="scientific">Volvox africanus</name>
    <dbReference type="NCBI Taxonomy" id="51714"/>
    <lineage>
        <taxon>Eukaryota</taxon>
        <taxon>Viridiplantae</taxon>
        <taxon>Chlorophyta</taxon>
        <taxon>core chlorophytes</taxon>
        <taxon>Chlorophyceae</taxon>
        <taxon>CS clade</taxon>
        <taxon>Chlamydomonadales</taxon>
        <taxon>Volvocaceae</taxon>
        <taxon>Volvox</taxon>
    </lineage>
</organism>
<evidence type="ECO:0000256" key="1">
    <source>
        <dbReference type="SAM" id="MobiDB-lite"/>
    </source>
</evidence>
<evidence type="ECO:0000313" key="3">
    <source>
        <dbReference type="Proteomes" id="UP000747399"/>
    </source>
</evidence>
<comment type="caution">
    <text evidence="2">The sequence shown here is derived from an EMBL/GenBank/DDBJ whole genome shotgun (WGS) entry which is preliminary data.</text>
</comment>
<sequence length="160" mass="17021">HWSRYWFDTGQIQAGEGGQRRGQAGDGGGAIRVAEAAGLNAATGSLDCEDRAVYGQVLQAGEGRQSGGKSERSAAMYTNSERSTWALPRRERLRRDVNCGPRRTPPHIDTHDRGSLPTCSATVNGSPPTQLTAWEIRPLSGGLSSSLARARQKDSGLGSS</sequence>
<name>A0A8J4AUQ7_9CHLO</name>
<protein>
    <submittedName>
        <fullName evidence="2">Uncharacterized protein</fullName>
    </submittedName>
</protein>
<gene>
    <name evidence="2" type="ORF">Vafri_2750</name>
</gene>
<keyword evidence="3" id="KW-1185">Reference proteome</keyword>
<evidence type="ECO:0000313" key="2">
    <source>
        <dbReference type="EMBL" id="GIL45546.1"/>
    </source>
</evidence>
<feature type="region of interest" description="Disordered" evidence="1">
    <location>
        <begin position="96"/>
        <end position="124"/>
    </location>
</feature>
<feature type="region of interest" description="Disordered" evidence="1">
    <location>
        <begin position="1"/>
        <end position="27"/>
    </location>
</feature>